<organism evidence="2 3">
    <name type="scientific">Dreissena polymorpha</name>
    <name type="common">Zebra mussel</name>
    <name type="synonym">Mytilus polymorpha</name>
    <dbReference type="NCBI Taxonomy" id="45954"/>
    <lineage>
        <taxon>Eukaryota</taxon>
        <taxon>Metazoa</taxon>
        <taxon>Spiralia</taxon>
        <taxon>Lophotrochozoa</taxon>
        <taxon>Mollusca</taxon>
        <taxon>Bivalvia</taxon>
        <taxon>Autobranchia</taxon>
        <taxon>Heteroconchia</taxon>
        <taxon>Euheterodonta</taxon>
        <taxon>Imparidentia</taxon>
        <taxon>Neoheterodontei</taxon>
        <taxon>Myida</taxon>
        <taxon>Dreissenoidea</taxon>
        <taxon>Dreissenidae</taxon>
        <taxon>Dreissena</taxon>
    </lineage>
</organism>
<comment type="caution">
    <text evidence="2">The sequence shown here is derived from an EMBL/GenBank/DDBJ whole genome shotgun (WGS) entry which is preliminary data.</text>
</comment>
<dbReference type="AlphaFoldDB" id="A0A9D4MEL2"/>
<reference evidence="2" key="1">
    <citation type="journal article" date="2019" name="bioRxiv">
        <title>The Genome of the Zebra Mussel, Dreissena polymorpha: A Resource for Invasive Species Research.</title>
        <authorList>
            <person name="McCartney M.A."/>
            <person name="Auch B."/>
            <person name="Kono T."/>
            <person name="Mallez S."/>
            <person name="Zhang Y."/>
            <person name="Obille A."/>
            <person name="Becker A."/>
            <person name="Abrahante J.E."/>
            <person name="Garbe J."/>
            <person name="Badalamenti J.P."/>
            <person name="Herman A."/>
            <person name="Mangelson H."/>
            <person name="Liachko I."/>
            <person name="Sullivan S."/>
            <person name="Sone E.D."/>
            <person name="Koren S."/>
            <person name="Silverstein K.A.T."/>
            <person name="Beckman K.B."/>
            <person name="Gohl D.M."/>
        </authorList>
    </citation>
    <scope>NUCLEOTIDE SEQUENCE</scope>
    <source>
        <strain evidence="2">Duluth1</strain>
        <tissue evidence="2">Whole animal</tissue>
    </source>
</reference>
<dbReference type="Proteomes" id="UP000828390">
    <property type="component" value="Unassembled WGS sequence"/>
</dbReference>
<keyword evidence="1" id="KW-1133">Transmembrane helix</keyword>
<feature type="transmembrane region" description="Helical" evidence="1">
    <location>
        <begin position="21"/>
        <end position="45"/>
    </location>
</feature>
<keyword evidence="1" id="KW-0472">Membrane</keyword>
<accession>A0A9D4MEL2</accession>
<evidence type="ECO:0000313" key="2">
    <source>
        <dbReference type="EMBL" id="KAH3874836.1"/>
    </source>
</evidence>
<keyword evidence="3" id="KW-1185">Reference proteome</keyword>
<name>A0A9D4MEL2_DREPO</name>
<evidence type="ECO:0000313" key="3">
    <source>
        <dbReference type="Proteomes" id="UP000828390"/>
    </source>
</evidence>
<protein>
    <submittedName>
        <fullName evidence="2">Uncharacterized protein</fullName>
    </submittedName>
</protein>
<evidence type="ECO:0000256" key="1">
    <source>
        <dbReference type="SAM" id="Phobius"/>
    </source>
</evidence>
<sequence>MSPVVKRSIYMETKVPCITRYLNAICARKGCVLLICLLFAGFFVYSTTKAIQSHKISP</sequence>
<reference evidence="2" key="2">
    <citation type="submission" date="2020-11" db="EMBL/GenBank/DDBJ databases">
        <authorList>
            <person name="McCartney M.A."/>
            <person name="Auch B."/>
            <person name="Kono T."/>
            <person name="Mallez S."/>
            <person name="Becker A."/>
            <person name="Gohl D.M."/>
            <person name="Silverstein K.A.T."/>
            <person name="Koren S."/>
            <person name="Bechman K.B."/>
            <person name="Herman A."/>
            <person name="Abrahante J.E."/>
            <person name="Garbe J."/>
        </authorList>
    </citation>
    <scope>NUCLEOTIDE SEQUENCE</scope>
    <source>
        <strain evidence="2">Duluth1</strain>
        <tissue evidence="2">Whole animal</tissue>
    </source>
</reference>
<dbReference type="EMBL" id="JAIWYP010000002">
    <property type="protein sequence ID" value="KAH3874836.1"/>
    <property type="molecule type" value="Genomic_DNA"/>
</dbReference>
<gene>
    <name evidence="2" type="ORF">DPMN_038089</name>
</gene>
<proteinExistence type="predicted"/>
<keyword evidence="1" id="KW-0812">Transmembrane</keyword>